<dbReference type="Pfam" id="PF07238">
    <property type="entry name" value="PilZ"/>
    <property type="match status" value="1"/>
</dbReference>
<organism evidence="2 3">
    <name type="scientific">Alteromonas sediminis</name>
    <dbReference type="NCBI Taxonomy" id="2259342"/>
    <lineage>
        <taxon>Bacteria</taxon>
        <taxon>Pseudomonadati</taxon>
        <taxon>Pseudomonadota</taxon>
        <taxon>Gammaproteobacteria</taxon>
        <taxon>Alteromonadales</taxon>
        <taxon>Alteromonadaceae</taxon>
        <taxon>Alteromonas/Salinimonas group</taxon>
        <taxon>Alteromonas</taxon>
    </lineage>
</organism>
<keyword evidence="3" id="KW-1185">Reference proteome</keyword>
<dbReference type="InterPro" id="IPR009875">
    <property type="entry name" value="PilZ_domain"/>
</dbReference>
<accession>A0A3N5YM98</accession>
<gene>
    <name evidence="2" type="ORF">DRW07_10115</name>
</gene>
<evidence type="ECO:0000313" key="3">
    <source>
        <dbReference type="Proteomes" id="UP000275281"/>
    </source>
</evidence>
<evidence type="ECO:0000313" key="2">
    <source>
        <dbReference type="EMBL" id="RPJ66441.1"/>
    </source>
</evidence>
<proteinExistence type="predicted"/>
<reference evidence="2 3" key="1">
    <citation type="submission" date="2018-11" db="EMBL/GenBank/DDBJ databases">
        <authorList>
            <person name="Ye M.-Q."/>
            <person name="Du Z.-J."/>
        </authorList>
    </citation>
    <scope>NUCLEOTIDE SEQUENCE [LARGE SCALE GENOMIC DNA]</scope>
    <source>
        <strain evidence="2 3">U0105</strain>
    </source>
</reference>
<dbReference type="RefSeq" id="WP_124027799.1">
    <property type="nucleotide sequence ID" value="NZ_JBHRSN010000006.1"/>
</dbReference>
<name>A0A3N5YM98_9ALTE</name>
<protein>
    <submittedName>
        <fullName evidence="2">PilZ domain-containing protein</fullName>
    </submittedName>
</protein>
<dbReference type="EMBL" id="RPOK01000003">
    <property type="protein sequence ID" value="RPJ66441.1"/>
    <property type="molecule type" value="Genomic_DNA"/>
</dbReference>
<sequence>MSTNSEADIIKQYKKLIDALIPYQQENKLLEGLNKFSSRLPAKVRNIIRDEVIRLTSLTDASADNSAFASFPIKKFKHFGISMRLDKVGRQILEQETAKYFDRYTVGVFESVMSSEHYQSHIKQEQQKKIVSAFTVQAQSFDDIDFGSDLAISPNFSVTSSHFEKNKACILSSLSGRRMKVQSKRMPHEAPEDDLFTFVFPEVKGLCSAGTILKFRKVGSEFNQVSNRFETEFEIAPQTDKKLVQRVETFVARSVNQFPLERELEVERVLQDLDRDHIFAHSPWIPAFLTCKNGVYQVSKALMTKVNFEFNHGFETLSHFPNTKSLTRIMRELKKFGETFLLKGTFNTKKGDVTVCATHRELVANKLLAPFIKMVMASNEYTVLQFRLCEISAEHREAAFSIHDIQSRDYPTLGVLSHILFCKDITQWVGKLKVPDSTQMKAFPSAIIDQERLDPIAIVMEPELDRRAEPRYIMNKQASVKSGFFKAHSAVLQDLSISGLKLKLEGENMAKLDQQIRVSVPELKLRNQKYDVVHFDTSTQVVRLKVPTNVQSGIHGLMRSNSGYFKQRDIANQQKNIHRFLWELSIRNLPCACVLITQHRQLFSRLRTVYIDNKCTDLYPFEQTNHQVLLHGFLADKDATKPKSEILYRMLSQAEQDAQVIHAMRKKDRQIIFVPEQNFLFGKVRHQIAGFVLKGEVEACVTQLNAIKCQSETTPLTAKRLAQISKIDMEAYEKLKTVPTVYTHVLTMSNVSPFHQSLLKSGISPEKPS</sequence>
<feature type="domain" description="PilZ" evidence="1">
    <location>
        <begin position="465"/>
        <end position="538"/>
    </location>
</feature>
<dbReference type="OrthoDB" id="6375164at2"/>
<comment type="caution">
    <text evidence="2">The sequence shown here is derived from an EMBL/GenBank/DDBJ whole genome shotgun (WGS) entry which is preliminary data.</text>
</comment>
<evidence type="ECO:0000259" key="1">
    <source>
        <dbReference type="Pfam" id="PF07238"/>
    </source>
</evidence>
<dbReference type="Proteomes" id="UP000275281">
    <property type="component" value="Unassembled WGS sequence"/>
</dbReference>
<dbReference type="AlphaFoldDB" id="A0A3N5YM98"/>
<dbReference type="GO" id="GO:0035438">
    <property type="term" value="F:cyclic-di-GMP binding"/>
    <property type="evidence" value="ECO:0007669"/>
    <property type="project" value="InterPro"/>
</dbReference>